<gene>
    <name evidence="1" type="ORF">OSO01_07200</name>
</gene>
<dbReference type="AlphaFoldDB" id="A0A511ZEZ9"/>
<name>A0A511ZEZ9_9BACI</name>
<evidence type="ECO:0000313" key="2">
    <source>
        <dbReference type="Proteomes" id="UP000321558"/>
    </source>
</evidence>
<comment type="caution">
    <text evidence="1">The sequence shown here is derived from an EMBL/GenBank/DDBJ whole genome shotgun (WGS) entry which is preliminary data.</text>
</comment>
<accession>A0A511ZEZ9</accession>
<evidence type="ECO:0000313" key="1">
    <source>
        <dbReference type="EMBL" id="GEN85981.1"/>
    </source>
</evidence>
<keyword evidence="2" id="KW-1185">Reference proteome</keyword>
<dbReference type="Proteomes" id="UP000321558">
    <property type="component" value="Unassembled WGS sequence"/>
</dbReference>
<sequence>MFIFFSVNIVDRIKQIVLIKSAYDVLNPILCKIPIGSESFLDDGRNGREKASVQIVEAIRKSMKYPNISKKFLVLFILSPV</sequence>
<protein>
    <submittedName>
        <fullName evidence="1">Uncharacterized protein</fullName>
    </submittedName>
</protein>
<reference evidence="1 2" key="1">
    <citation type="submission" date="2019-07" db="EMBL/GenBank/DDBJ databases">
        <title>Whole genome shotgun sequence of Oceanobacillus sojae NBRC 105379.</title>
        <authorList>
            <person name="Hosoyama A."/>
            <person name="Uohara A."/>
            <person name="Ohji S."/>
            <person name="Ichikawa N."/>
        </authorList>
    </citation>
    <scope>NUCLEOTIDE SEQUENCE [LARGE SCALE GENOMIC DNA]</scope>
    <source>
        <strain evidence="1 2">NBRC 105379</strain>
    </source>
</reference>
<proteinExistence type="predicted"/>
<organism evidence="1 2">
    <name type="scientific">Oceanobacillus sojae</name>
    <dbReference type="NCBI Taxonomy" id="582851"/>
    <lineage>
        <taxon>Bacteria</taxon>
        <taxon>Bacillati</taxon>
        <taxon>Bacillota</taxon>
        <taxon>Bacilli</taxon>
        <taxon>Bacillales</taxon>
        <taxon>Bacillaceae</taxon>
        <taxon>Oceanobacillus</taxon>
    </lineage>
</organism>
<dbReference type="EMBL" id="BJYM01000002">
    <property type="protein sequence ID" value="GEN85981.1"/>
    <property type="molecule type" value="Genomic_DNA"/>
</dbReference>